<evidence type="ECO:0000313" key="2">
    <source>
        <dbReference type="EMBL" id="KAG7096444.1"/>
    </source>
</evidence>
<feature type="transmembrane region" description="Helical" evidence="1">
    <location>
        <begin position="141"/>
        <end position="160"/>
    </location>
</feature>
<keyword evidence="1" id="KW-0472">Membrane</keyword>
<evidence type="ECO:0000313" key="3">
    <source>
        <dbReference type="Proteomes" id="UP001049176"/>
    </source>
</evidence>
<dbReference type="EMBL" id="CM032182">
    <property type="protein sequence ID" value="KAG7096444.1"/>
    <property type="molecule type" value="Genomic_DNA"/>
</dbReference>
<organism evidence="2 3">
    <name type="scientific">Marasmius oreades</name>
    <name type="common">fairy-ring Marasmius</name>
    <dbReference type="NCBI Taxonomy" id="181124"/>
    <lineage>
        <taxon>Eukaryota</taxon>
        <taxon>Fungi</taxon>
        <taxon>Dikarya</taxon>
        <taxon>Basidiomycota</taxon>
        <taxon>Agaricomycotina</taxon>
        <taxon>Agaricomycetes</taxon>
        <taxon>Agaricomycetidae</taxon>
        <taxon>Agaricales</taxon>
        <taxon>Marasmiineae</taxon>
        <taxon>Marasmiaceae</taxon>
        <taxon>Marasmius</taxon>
    </lineage>
</organism>
<gene>
    <name evidence="2" type="ORF">E1B28_003880</name>
</gene>
<accession>A0A9P7UXF4</accession>
<name>A0A9P7UXF4_9AGAR</name>
<reference evidence="2" key="1">
    <citation type="journal article" date="2021" name="Genome Biol. Evol.">
        <title>The assembled and annotated genome of the fairy-ring fungus Marasmius oreades.</title>
        <authorList>
            <person name="Hiltunen M."/>
            <person name="Ament-Velasquez S.L."/>
            <person name="Johannesson H."/>
        </authorList>
    </citation>
    <scope>NUCLEOTIDE SEQUENCE</scope>
    <source>
        <strain evidence="2">03SP1</strain>
    </source>
</reference>
<evidence type="ECO:0000256" key="1">
    <source>
        <dbReference type="SAM" id="Phobius"/>
    </source>
</evidence>
<feature type="transmembrane region" description="Helical" evidence="1">
    <location>
        <begin position="172"/>
        <end position="193"/>
    </location>
</feature>
<dbReference type="RefSeq" id="XP_043012914.1">
    <property type="nucleotide sequence ID" value="XM_043148319.1"/>
</dbReference>
<protein>
    <submittedName>
        <fullName evidence="2">Uncharacterized protein</fullName>
    </submittedName>
</protein>
<dbReference type="KEGG" id="more:E1B28_003880"/>
<dbReference type="Proteomes" id="UP001049176">
    <property type="component" value="Chromosome 2"/>
</dbReference>
<dbReference type="OrthoDB" id="3032844at2759"/>
<dbReference type="Gene3D" id="3.80.10.10">
    <property type="entry name" value="Ribonuclease Inhibitor"/>
    <property type="match status" value="1"/>
</dbReference>
<keyword evidence="1" id="KW-0812">Transmembrane</keyword>
<keyword evidence="1" id="KW-1133">Transmembrane helix</keyword>
<keyword evidence="3" id="KW-1185">Reference proteome</keyword>
<sequence length="1103" mass="124497">MTFGDTISNGIQDVAALLPLLGTEQCEQHVGTALEKGFLYAAATPLSVFGTLGIVRTAFATLLATITYPFYGGIWLNDAGYSTRGSVSSMVIISPGTKQYGAEVNLEKVMKDQNINDPELVSNIEYSGWGERERIPLSWNFQLILTSALCAVISVSPYIYLIHNHWKDPSSWIFPLLRSSGSFLCVVSVQLALQIRIHHITNSSLLLMKIKHRCPLADAEAMKERKFVLEKRLSKLVEELDSRNKTPDEERSLDLEPVKQDYRDALAKFQSFSWSSWCLLLLQMLLAAGIFMTVAGYIGCFTLVNQSQIEIGPYVWLGMESALSIIRIFLWGFNPTWDDLRTGLTIRLELHPTGPVPLLPSHFDTDTPARRLRQPLELSPLLITIPNQQKPQAFTDRTQNPLRSPTPYTDTLFPLITTPHHLSQLSSCSLHDRPMGGYRTDQREGFIIESAGNFLATATTYVGPLRHLQVENISLFYSIVPYVNHADEAIKFLCTTALHSGSNASISIFTGGSKIPHAVYSSHCDELHGTRALQVTLENDITNHPDSIDILDTRTFNLIVDHSYNLFSQLLGGKAFPKLELLWTVTFPSHPAPNYPEITVPLTKFDEQYIRLCQTYDLKGDYCSRRGTRIIRVFSDPPAGSLQHALLAEYGVIMESTVLEMYLCCIEHDFTQVWGLPSVISRRLILEWIRKMQVRIDVERRQCASRFSDEPTEILETWDSLALELRALRLPDSLAVLQKWRKPLKAWLTMENIADAEELFELRPLSKLRHLKNALLPVFQTRIYGIYDRMVAFLRPTLVFLDQLVHNDSNSPSLFDRVDVPGSADLSPPHTVVNIRKASEDELSALAAQTHLFRTLQFRTVSHSGLQALLTVLDSNPQPPTALTTLNFRDIQYSFGRLDDAVVKLISSILTKNDNLICLVFDNCHVDDATLDHLRETIKNNREQWVRRATQDRTRRDKLVYLAGIQFSPGKEHNALQLTGNGGPSIYSNQEVFLTPIVEVFVLVSVPGRGKIVPIISLELADVDMFVTAKLQRFTGQTSDDDIPEVKARALRASDGQRTLRLELNGFPEVDEGCYELRIWVRERSYLFRDVEVNFVSVTGEQP</sequence>
<comment type="caution">
    <text evidence="2">The sequence shown here is derived from an EMBL/GenBank/DDBJ whole genome shotgun (WGS) entry which is preliminary data.</text>
</comment>
<proteinExistence type="predicted"/>
<dbReference type="GeneID" id="66072956"/>
<dbReference type="AlphaFoldDB" id="A0A9P7UXF4"/>
<feature type="transmembrane region" description="Helical" evidence="1">
    <location>
        <begin position="277"/>
        <end position="298"/>
    </location>
</feature>
<dbReference type="InterPro" id="IPR032675">
    <property type="entry name" value="LRR_dom_sf"/>
</dbReference>
<dbReference type="SUPFAM" id="SSF52047">
    <property type="entry name" value="RNI-like"/>
    <property type="match status" value="1"/>
</dbReference>